<gene>
    <name evidence="1" type="ORF">FDK22_03170</name>
</gene>
<name>A0A5R8Y4I5_9BACT</name>
<keyword evidence="2" id="KW-1185">Reference proteome</keyword>
<reference evidence="1 2" key="1">
    <citation type="submission" date="2019-05" db="EMBL/GenBank/DDBJ databases">
        <title>Arcobacter sp. nov., isolated from sea sediment.</title>
        <authorList>
            <person name="Kim W."/>
        </authorList>
    </citation>
    <scope>NUCLEOTIDE SEQUENCE [LARGE SCALE GENOMIC DNA]</scope>
    <source>
        <strain evidence="1 2">CAU 1517</strain>
    </source>
</reference>
<comment type="caution">
    <text evidence="1">The sequence shown here is derived from an EMBL/GenBank/DDBJ whole genome shotgun (WGS) entry which is preliminary data.</text>
</comment>
<dbReference type="EMBL" id="VANU01000001">
    <property type="protein sequence ID" value="TLP41034.1"/>
    <property type="molecule type" value="Genomic_DNA"/>
</dbReference>
<dbReference type="Proteomes" id="UP000308901">
    <property type="component" value="Unassembled WGS sequence"/>
</dbReference>
<dbReference type="RefSeq" id="WP_138151436.1">
    <property type="nucleotide sequence ID" value="NZ_VANU01000001.1"/>
</dbReference>
<evidence type="ECO:0000313" key="1">
    <source>
        <dbReference type="EMBL" id="TLP41034.1"/>
    </source>
</evidence>
<proteinExistence type="predicted"/>
<dbReference type="OrthoDB" id="5365928at2"/>
<evidence type="ECO:0008006" key="3">
    <source>
        <dbReference type="Google" id="ProtNLM"/>
    </source>
</evidence>
<dbReference type="AlphaFoldDB" id="A0A5R8Y4I5"/>
<sequence length="109" mass="12498">MAIYPTLIATSIKETSSKKVLKSDYQGGYTQTRPQFTRKLKTFTIGYSVLTVAEAETLENFIMDNQGLSFTFQHPITDEIHEVYYTQDDIDINYVSPLYRSTTVVLKEV</sequence>
<evidence type="ECO:0000313" key="2">
    <source>
        <dbReference type="Proteomes" id="UP000308901"/>
    </source>
</evidence>
<organism evidence="1 2">
    <name type="scientific">Arcobacter arenosus</name>
    <dbReference type="NCBI Taxonomy" id="2576037"/>
    <lineage>
        <taxon>Bacteria</taxon>
        <taxon>Pseudomonadati</taxon>
        <taxon>Campylobacterota</taxon>
        <taxon>Epsilonproteobacteria</taxon>
        <taxon>Campylobacterales</taxon>
        <taxon>Arcobacteraceae</taxon>
        <taxon>Arcobacter</taxon>
    </lineage>
</organism>
<accession>A0A5R8Y4I5</accession>
<protein>
    <recommendedName>
        <fullName evidence="3">Phage tail protein</fullName>
    </recommendedName>
</protein>